<proteinExistence type="predicted"/>
<accession>A0A2H1K5Y0</accession>
<dbReference type="Gene3D" id="1.10.10.60">
    <property type="entry name" value="Homeodomain-like"/>
    <property type="match status" value="1"/>
</dbReference>
<dbReference type="EMBL" id="FXZB01000025">
    <property type="protein sequence ID" value="SMX94974.1"/>
    <property type="molecule type" value="Genomic_DNA"/>
</dbReference>
<name>A0A2H1K5Y0_BREAU</name>
<gene>
    <name evidence="1" type="ORF">BAUR9175_03146</name>
</gene>
<comment type="caution">
    <text evidence="1">The sequence shown here is derived from an EMBL/GenBank/DDBJ whole genome shotgun (WGS) entry which is preliminary data.</text>
</comment>
<evidence type="ECO:0000313" key="1">
    <source>
        <dbReference type="EMBL" id="SMX94974.1"/>
    </source>
</evidence>
<organism evidence="1 2">
    <name type="scientific">Brevibacterium aurantiacum</name>
    <dbReference type="NCBI Taxonomy" id="273384"/>
    <lineage>
        <taxon>Bacteria</taxon>
        <taxon>Bacillati</taxon>
        <taxon>Actinomycetota</taxon>
        <taxon>Actinomycetes</taxon>
        <taxon>Micrococcales</taxon>
        <taxon>Brevibacteriaceae</taxon>
        <taxon>Brevibacterium</taxon>
    </lineage>
</organism>
<reference evidence="1" key="1">
    <citation type="submission" date="2017-03" db="EMBL/GenBank/DDBJ databases">
        <authorList>
            <person name="Monnet C."/>
        </authorList>
    </citation>
    <scope>NUCLEOTIDE SEQUENCE [LARGE SCALE GENOMIC DNA]</scope>
    <source>
        <strain evidence="1">ATCC 9175</strain>
    </source>
</reference>
<evidence type="ECO:0000313" key="2">
    <source>
        <dbReference type="Proteomes" id="UP000234525"/>
    </source>
</evidence>
<dbReference type="Proteomes" id="UP000234525">
    <property type="component" value="Unassembled WGS sequence"/>
</dbReference>
<evidence type="ECO:0008006" key="3">
    <source>
        <dbReference type="Google" id="ProtNLM"/>
    </source>
</evidence>
<sequence length="78" mass="8881">MSFKVPSRSSNHGHFTTAQKLEILDEYDKCIEMGSKAQLARTVGVDPGTIHKWFIDRENGCLTSRSDRLSQRQQAQSR</sequence>
<keyword evidence="2" id="KW-1185">Reference proteome</keyword>
<protein>
    <recommendedName>
        <fullName evidence="3">Transposase</fullName>
    </recommendedName>
</protein>
<dbReference type="AlphaFoldDB" id="A0A2H1K5Y0"/>